<reference evidence="2 3" key="1">
    <citation type="submission" date="2020-02" db="EMBL/GenBank/DDBJ databases">
        <title>Draft genome sequence of Haematococcus lacustris strain NIES-144.</title>
        <authorList>
            <person name="Morimoto D."/>
            <person name="Nakagawa S."/>
            <person name="Yoshida T."/>
            <person name="Sawayama S."/>
        </authorList>
    </citation>
    <scope>NUCLEOTIDE SEQUENCE [LARGE SCALE GENOMIC DNA]</scope>
    <source>
        <strain evidence="2 3">NIES-144</strain>
    </source>
</reference>
<dbReference type="Gene3D" id="3.90.190.10">
    <property type="entry name" value="Protein tyrosine phosphatase superfamily"/>
    <property type="match status" value="1"/>
</dbReference>
<evidence type="ECO:0000313" key="2">
    <source>
        <dbReference type="EMBL" id="GFH24484.1"/>
    </source>
</evidence>
<keyword evidence="3" id="KW-1185">Reference proteome</keyword>
<gene>
    <name evidence="2" type="ORF">HaLaN_22291</name>
</gene>
<evidence type="ECO:0000256" key="1">
    <source>
        <dbReference type="SAM" id="MobiDB-lite"/>
    </source>
</evidence>
<feature type="region of interest" description="Disordered" evidence="1">
    <location>
        <begin position="89"/>
        <end position="108"/>
    </location>
</feature>
<evidence type="ECO:0000313" key="3">
    <source>
        <dbReference type="Proteomes" id="UP000485058"/>
    </source>
</evidence>
<sequence length="125" mass="13599">MTCISQMALVHLKPSSSSSWRLRKARFTVEEVIGYIRVCRPGSVIGPQQNFLRDVEARMWHEGDVYRAQRGITKPHLTLGDLVINGRPAVGPATPMTQQPSSSANSASSTVTAFAAYSQGSVLPQ</sequence>
<feature type="non-terminal residue" evidence="2">
    <location>
        <position position="125"/>
    </location>
</feature>
<dbReference type="Proteomes" id="UP000485058">
    <property type="component" value="Unassembled WGS sequence"/>
</dbReference>
<dbReference type="InterPro" id="IPR029021">
    <property type="entry name" value="Prot-tyrosine_phosphatase-like"/>
</dbReference>
<dbReference type="SUPFAM" id="SSF52799">
    <property type="entry name" value="(Phosphotyrosine protein) phosphatases II"/>
    <property type="match status" value="1"/>
</dbReference>
<protein>
    <submittedName>
        <fullName evidence="2">Uncharacterized protein</fullName>
    </submittedName>
</protein>
<dbReference type="EMBL" id="BLLF01002548">
    <property type="protein sequence ID" value="GFH24484.1"/>
    <property type="molecule type" value="Genomic_DNA"/>
</dbReference>
<name>A0A699ZZZ5_HAELA</name>
<feature type="non-terminal residue" evidence="2">
    <location>
        <position position="1"/>
    </location>
</feature>
<accession>A0A699ZZZ5</accession>
<organism evidence="2 3">
    <name type="scientific">Haematococcus lacustris</name>
    <name type="common">Green alga</name>
    <name type="synonym">Haematococcus pluvialis</name>
    <dbReference type="NCBI Taxonomy" id="44745"/>
    <lineage>
        <taxon>Eukaryota</taxon>
        <taxon>Viridiplantae</taxon>
        <taxon>Chlorophyta</taxon>
        <taxon>core chlorophytes</taxon>
        <taxon>Chlorophyceae</taxon>
        <taxon>CS clade</taxon>
        <taxon>Chlamydomonadales</taxon>
        <taxon>Haematococcaceae</taxon>
        <taxon>Haematococcus</taxon>
    </lineage>
</organism>
<dbReference type="AlphaFoldDB" id="A0A699ZZZ5"/>
<comment type="caution">
    <text evidence="2">The sequence shown here is derived from an EMBL/GenBank/DDBJ whole genome shotgun (WGS) entry which is preliminary data.</text>
</comment>
<proteinExistence type="predicted"/>